<organism evidence="10 11">
    <name type="scientific">Psychrobacillus soli</name>
    <dbReference type="NCBI Taxonomy" id="1543965"/>
    <lineage>
        <taxon>Bacteria</taxon>
        <taxon>Bacillati</taxon>
        <taxon>Bacillota</taxon>
        <taxon>Bacilli</taxon>
        <taxon>Bacillales</taxon>
        <taxon>Bacillaceae</taxon>
        <taxon>Psychrobacillus</taxon>
    </lineage>
</organism>
<dbReference type="UniPathway" id="UPA00094"/>
<dbReference type="SUPFAM" id="SSF51230">
    <property type="entry name" value="Single hybrid motif"/>
    <property type="match status" value="1"/>
</dbReference>
<dbReference type="PROSITE" id="PS50968">
    <property type="entry name" value="BIOTINYL_LIPOYL"/>
    <property type="match status" value="1"/>
</dbReference>
<proteinExistence type="predicted"/>
<evidence type="ECO:0000313" key="11">
    <source>
        <dbReference type="Proteomes" id="UP000318937"/>
    </source>
</evidence>
<dbReference type="OrthoDB" id="9811735at2"/>
<protein>
    <recommendedName>
        <fullName evidence="2 8">Biotin carboxyl carrier protein of acetyl-CoA carboxylase</fullName>
    </recommendedName>
</protein>
<evidence type="ECO:0000256" key="2">
    <source>
        <dbReference type="ARBA" id="ARBA00017562"/>
    </source>
</evidence>
<evidence type="ECO:0000256" key="5">
    <source>
        <dbReference type="ARBA" id="ARBA00023098"/>
    </source>
</evidence>
<dbReference type="PROSITE" id="PS00188">
    <property type="entry name" value="BIOTIN"/>
    <property type="match status" value="1"/>
</dbReference>
<evidence type="ECO:0000313" key="10">
    <source>
        <dbReference type="EMBL" id="TQR13742.1"/>
    </source>
</evidence>
<dbReference type="Pfam" id="PF00364">
    <property type="entry name" value="Biotin_lipoyl"/>
    <property type="match status" value="1"/>
</dbReference>
<dbReference type="NCBIfam" id="TIGR00531">
    <property type="entry name" value="BCCP"/>
    <property type="match status" value="1"/>
</dbReference>
<dbReference type="Gene3D" id="2.40.50.100">
    <property type="match status" value="1"/>
</dbReference>
<accession>A0A544T8F4</accession>
<name>A0A544T8F4_9BACI</name>
<evidence type="ECO:0000259" key="9">
    <source>
        <dbReference type="PROSITE" id="PS50968"/>
    </source>
</evidence>
<dbReference type="InterPro" id="IPR001249">
    <property type="entry name" value="AcCoA_biotinCC"/>
</dbReference>
<dbReference type="CDD" id="cd06850">
    <property type="entry name" value="biotinyl_domain"/>
    <property type="match status" value="1"/>
</dbReference>
<comment type="function">
    <text evidence="8">This protein is a component of the acetyl coenzyme A carboxylase complex; first, biotin carboxylase catalyzes the carboxylation of the carrier protein and then the transcarboxylase transfers the carboxyl group to form malonyl-CoA.</text>
</comment>
<feature type="domain" description="Lipoyl-binding" evidence="9">
    <location>
        <begin position="84"/>
        <end position="160"/>
    </location>
</feature>
<keyword evidence="7 8" id="KW-0092">Biotin</keyword>
<evidence type="ECO:0000256" key="3">
    <source>
        <dbReference type="ARBA" id="ARBA00022516"/>
    </source>
</evidence>
<evidence type="ECO:0000256" key="8">
    <source>
        <dbReference type="RuleBase" id="RU364072"/>
    </source>
</evidence>
<keyword evidence="5 8" id="KW-0443">Lipid metabolism</keyword>
<dbReference type="EMBL" id="VDGG01000023">
    <property type="protein sequence ID" value="TQR13742.1"/>
    <property type="molecule type" value="Genomic_DNA"/>
</dbReference>
<dbReference type="PANTHER" id="PTHR45266:SF3">
    <property type="entry name" value="OXALOACETATE DECARBOXYLASE ALPHA CHAIN"/>
    <property type="match status" value="1"/>
</dbReference>
<dbReference type="GO" id="GO:0003989">
    <property type="term" value="F:acetyl-CoA carboxylase activity"/>
    <property type="evidence" value="ECO:0007669"/>
    <property type="project" value="InterPro"/>
</dbReference>
<dbReference type="AlphaFoldDB" id="A0A544T8F4"/>
<evidence type="ECO:0000256" key="1">
    <source>
        <dbReference type="ARBA" id="ARBA00005194"/>
    </source>
</evidence>
<dbReference type="PANTHER" id="PTHR45266">
    <property type="entry name" value="OXALOACETATE DECARBOXYLASE ALPHA CHAIN"/>
    <property type="match status" value="1"/>
</dbReference>
<dbReference type="PRINTS" id="PR01071">
    <property type="entry name" value="ACOABIOTINCC"/>
</dbReference>
<reference evidence="10 11" key="1">
    <citation type="submission" date="2019-05" db="EMBL/GenBank/DDBJ databases">
        <title>Psychrobacillus vulpis sp. nov., a new species isolated from feces of a red fox that inhabits in The Tablas de Daimiel Natural Park, Albacete, Spain.</title>
        <authorList>
            <person name="Rodriguez M."/>
            <person name="Reina J.C."/>
            <person name="Bejar V."/>
            <person name="Llamas I."/>
        </authorList>
    </citation>
    <scope>NUCLEOTIDE SEQUENCE [LARGE SCALE GENOMIC DNA]</scope>
    <source>
        <strain evidence="10 11">NHI-2</strain>
    </source>
</reference>
<keyword evidence="3 8" id="KW-0444">Lipid biosynthesis</keyword>
<keyword evidence="11" id="KW-1185">Reference proteome</keyword>
<sequence length="162" mass="17940">MFKMAEVREIFQLFNDSSVQEFLFEQDATKIALKKEFGATPATDTGIAEGSNAIASSAVIVQERSNEATVASPKELVNETATMVREITSTMVGTFYLRENPESDPYVEIGKKIQPDDVVCIVEAMKLFNEIEAEVHGEIIDILVEDGQVVEYGQALFLVKEL</sequence>
<dbReference type="GO" id="GO:0009317">
    <property type="term" value="C:acetyl-CoA carboxylase complex"/>
    <property type="evidence" value="ECO:0007669"/>
    <property type="project" value="InterPro"/>
</dbReference>
<dbReference type="InterPro" id="IPR001882">
    <property type="entry name" value="Biotin_BS"/>
</dbReference>
<evidence type="ECO:0000256" key="6">
    <source>
        <dbReference type="ARBA" id="ARBA00023160"/>
    </source>
</evidence>
<dbReference type="Proteomes" id="UP000318937">
    <property type="component" value="Unassembled WGS sequence"/>
</dbReference>
<dbReference type="InterPro" id="IPR050709">
    <property type="entry name" value="Biotin_Carboxyl_Carrier/Decarb"/>
</dbReference>
<comment type="caution">
    <text evidence="10">The sequence shown here is derived from an EMBL/GenBank/DDBJ whole genome shotgun (WGS) entry which is preliminary data.</text>
</comment>
<dbReference type="InterPro" id="IPR000089">
    <property type="entry name" value="Biotin_lipoyl"/>
</dbReference>
<evidence type="ECO:0000256" key="4">
    <source>
        <dbReference type="ARBA" id="ARBA00022832"/>
    </source>
</evidence>
<dbReference type="InterPro" id="IPR011053">
    <property type="entry name" value="Single_hybrid_motif"/>
</dbReference>
<comment type="pathway">
    <text evidence="1 8">Lipid metabolism; fatty acid biosynthesis.</text>
</comment>
<keyword evidence="6 8" id="KW-0275">Fatty acid biosynthesis</keyword>
<dbReference type="GO" id="GO:0006633">
    <property type="term" value="P:fatty acid biosynthetic process"/>
    <property type="evidence" value="ECO:0007669"/>
    <property type="project" value="UniProtKB-UniPathway"/>
</dbReference>
<gene>
    <name evidence="10" type="primary">accB</name>
    <name evidence="10" type="ORF">FG383_12145</name>
</gene>
<keyword evidence="4 8" id="KW-0276">Fatty acid metabolism</keyword>
<evidence type="ECO:0000256" key="7">
    <source>
        <dbReference type="ARBA" id="ARBA00023267"/>
    </source>
</evidence>